<dbReference type="EMBL" id="OZ034817">
    <property type="protein sequence ID" value="CAL1382761.1"/>
    <property type="molecule type" value="Genomic_DNA"/>
</dbReference>
<accession>A0AAV2E9W6</accession>
<proteinExistence type="predicted"/>
<evidence type="ECO:0008006" key="4">
    <source>
        <dbReference type="Google" id="ProtNLM"/>
    </source>
</evidence>
<evidence type="ECO:0000256" key="1">
    <source>
        <dbReference type="SAM" id="SignalP"/>
    </source>
</evidence>
<reference evidence="2 3" key="1">
    <citation type="submission" date="2024-04" db="EMBL/GenBank/DDBJ databases">
        <authorList>
            <person name="Fracassetti M."/>
        </authorList>
    </citation>
    <scope>NUCLEOTIDE SEQUENCE [LARGE SCALE GENOMIC DNA]</scope>
</reference>
<evidence type="ECO:0000313" key="2">
    <source>
        <dbReference type="EMBL" id="CAL1382761.1"/>
    </source>
</evidence>
<name>A0AAV2E9W6_9ROSI</name>
<evidence type="ECO:0000313" key="3">
    <source>
        <dbReference type="Proteomes" id="UP001497516"/>
    </source>
</evidence>
<feature type="signal peptide" evidence="1">
    <location>
        <begin position="1"/>
        <end position="26"/>
    </location>
</feature>
<organism evidence="2 3">
    <name type="scientific">Linum trigynum</name>
    <dbReference type="NCBI Taxonomy" id="586398"/>
    <lineage>
        <taxon>Eukaryota</taxon>
        <taxon>Viridiplantae</taxon>
        <taxon>Streptophyta</taxon>
        <taxon>Embryophyta</taxon>
        <taxon>Tracheophyta</taxon>
        <taxon>Spermatophyta</taxon>
        <taxon>Magnoliopsida</taxon>
        <taxon>eudicotyledons</taxon>
        <taxon>Gunneridae</taxon>
        <taxon>Pentapetalae</taxon>
        <taxon>rosids</taxon>
        <taxon>fabids</taxon>
        <taxon>Malpighiales</taxon>
        <taxon>Linaceae</taxon>
        <taxon>Linum</taxon>
    </lineage>
</organism>
<dbReference type="Proteomes" id="UP001497516">
    <property type="component" value="Chromosome 4"/>
</dbReference>
<dbReference type="AlphaFoldDB" id="A0AAV2E9W6"/>
<feature type="chain" id="PRO_5043841911" description="Secreted protein" evidence="1">
    <location>
        <begin position="27"/>
        <end position="74"/>
    </location>
</feature>
<keyword evidence="3" id="KW-1185">Reference proteome</keyword>
<keyword evidence="1" id="KW-0732">Signal</keyword>
<gene>
    <name evidence="2" type="ORF">LTRI10_LOCUS24071</name>
</gene>
<protein>
    <recommendedName>
        <fullName evidence="4">Secreted protein</fullName>
    </recommendedName>
</protein>
<sequence length="74" mass="8061">MNTQKSTSLLLLSSLVIGLVMILAHGVQPAYSCRVLLEPLQKNYTARKFRLPPAPLEKPSIHICASISPPGRHG</sequence>